<feature type="transmembrane region" description="Helical" evidence="7">
    <location>
        <begin position="136"/>
        <end position="157"/>
    </location>
</feature>
<dbReference type="RefSeq" id="WP_183602782.1">
    <property type="nucleotide sequence ID" value="NZ_JACHXK010000013.1"/>
</dbReference>
<feature type="domain" description="Major facilitator superfamily (MFS) profile" evidence="8">
    <location>
        <begin position="1"/>
        <end position="389"/>
    </location>
</feature>
<feature type="transmembrane region" description="Helical" evidence="7">
    <location>
        <begin position="298"/>
        <end position="321"/>
    </location>
</feature>
<dbReference type="EMBL" id="JACHXK010000013">
    <property type="protein sequence ID" value="MBB3112672.1"/>
    <property type="molecule type" value="Genomic_DNA"/>
</dbReference>
<dbReference type="InterPro" id="IPR050171">
    <property type="entry name" value="MFS_Transporters"/>
</dbReference>
<feature type="transmembrane region" description="Helical" evidence="7">
    <location>
        <begin position="333"/>
        <end position="359"/>
    </location>
</feature>
<organism evidence="9 10">
    <name type="scientific">Paenibacillus phyllosphaerae</name>
    <dbReference type="NCBI Taxonomy" id="274593"/>
    <lineage>
        <taxon>Bacteria</taxon>
        <taxon>Bacillati</taxon>
        <taxon>Bacillota</taxon>
        <taxon>Bacilli</taxon>
        <taxon>Bacillales</taxon>
        <taxon>Paenibacillaceae</taxon>
        <taxon>Paenibacillus</taxon>
    </lineage>
</organism>
<keyword evidence="2" id="KW-0813">Transport</keyword>
<keyword evidence="5 7" id="KW-1133">Transmembrane helix</keyword>
<dbReference type="PRINTS" id="PR01035">
    <property type="entry name" value="TCRTETA"/>
</dbReference>
<dbReference type="Pfam" id="PF07690">
    <property type="entry name" value="MFS_1"/>
    <property type="match status" value="2"/>
</dbReference>
<evidence type="ECO:0000256" key="4">
    <source>
        <dbReference type="ARBA" id="ARBA00022692"/>
    </source>
</evidence>
<feature type="transmembrane region" description="Helical" evidence="7">
    <location>
        <begin position="211"/>
        <end position="230"/>
    </location>
</feature>
<dbReference type="Gene3D" id="1.20.1250.20">
    <property type="entry name" value="MFS general substrate transporter like domains"/>
    <property type="match status" value="2"/>
</dbReference>
<evidence type="ECO:0000256" key="3">
    <source>
        <dbReference type="ARBA" id="ARBA00022475"/>
    </source>
</evidence>
<evidence type="ECO:0000256" key="1">
    <source>
        <dbReference type="ARBA" id="ARBA00004651"/>
    </source>
</evidence>
<dbReference type="InterPro" id="IPR020846">
    <property type="entry name" value="MFS_dom"/>
</dbReference>
<dbReference type="SUPFAM" id="SSF103473">
    <property type="entry name" value="MFS general substrate transporter"/>
    <property type="match status" value="1"/>
</dbReference>
<feature type="transmembrane region" description="Helical" evidence="7">
    <location>
        <begin position="79"/>
        <end position="98"/>
    </location>
</feature>
<keyword evidence="3" id="KW-1003">Cell membrane</keyword>
<keyword evidence="4 7" id="KW-0812">Transmembrane</keyword>
<accession>A0A7W5B1I3</accession>
<keyword evidence="10" id="KW-1185">Reference proteome</keyword>
<feature type="transmembrane region" description="Helical" evidence="7">
    <location>
        <begin position="104"/>
        <end position="124"/>
    </location>
</feature>
<dbReference type="GO" id="GO:0005886">
    <property type="term" value="C:plasma membrane"/>
    <property type="evidence" value="ECO:0007669"/>
    <property type="project" value="UniProtKB-SubCell"/>
</dbReference>
<dbReference type="GO" id="GO:0022857">
    <property type="term" value="F:transmembrane transporter activity"/>
    <property type="evidence" value="ECO:0007669"/>
    <property type="project" value="InterPro"/>
</dbReference>
<dbReference type="PROSITE" id="PS50850">
    <property type="entry name" value="MFS"/>
    <property type="match status" value="1"/>
</dbReference>
<feature type="transmembrane region" description="Helical" evidence="7">
    <location>
        <begin position="242"/>
        <end position="263"/>
    </location>
</feature>
<gene>
    <name evidence="9" type="ORF">FHS18_004773</name>
</gene>
<feature type="transmembrane region" description="Helical" evidence="7">
    <location>
        <begin position="275"/>
        <end position="292"/>
    </location>
</feature>
<dbReference type="Proteomes" id="UP000570361">
    <property type="component" value="Unassembled WGS sequence"/>
</dbReference>
<keyword evidence="6 7" id="KW-0472">Membrane</keyword>
<reference evidence="9 10" key="1">
    <citation type="submission" date="2020-08" db="EMBL/GenBank/DDBJ databases">
        <title>Genomic Encyclopedia of Type Strains, Phase III (KMG-III): the genomes of soil and plant-associated and newly described type strains.</title>
        <authorList>
            <person name="Whitman W."/>
        </authorList>
    </citation>
    <scope>NUCLEOTIDE SEQUENCE [LARGE SCALE GENOMIC DNA]</scope>
    <source>
        <strain evidence="9 10">CECT 5862</strain>
    </source>
</reference>
<dbReference type="InterPro" id="IPR001958">
    <property type="entry name" value="Tet-R_TetA/multi-R_MdtG-like"/>
</dbReference>
<comment type="caution">
    <text evidence="9">The sequence shown here is derived from an EMBL/GenBank/DDBJ whole genome shotgun (WGS) entry which is preliminary data.</text>
</comment>
<dbReference type="AlphaFoldDB" id="A0A7W5B1I3"/>
<dbReference type="InterPro" id="IPR011701">
    <property type="entry name" value="MFS"/>
</dbReference>
<feature type="transmembrane region" description="Helical" evidence="7">
    <location>
        <begin position="163"/>
        <end position="182"/>
    </location>
</feature>
<evidence type="ECO:0000313" key="10">
    <source>
        <dbReference type="Proteomes" id="UP000570361"/>
    </source>
</evidence>
<evidence type="ECO:0000256" key="6">
    <source>
        <dbReference type="ARBA" id="ARBA00023136"/>
    </source>
</evidence>
<sequence>MNRITRRWFGPEIVYFSVILFVVEFVRGAALVSFLPVFGQKTLGLNFDVIGIAITAHYLTDTALKMGIGYLLDRFSVRFVVHTGLLASLAGIALLQFAYSPWLFIAAAALYGVGISPIWIVCLTKVTEGQRATQMGYLYTIWLAGLGIGPIICNVIVDHNIEACYYLLLGLSLLCWLMSLFISNKRNSSVAAIPLRQQFAILGERLRHMKLLLPGMILQTAGAGMLVPILPSFAENHLGMSGAQYSLLLLAGGVCTGAALMPFGKLSDKLGGKKWFLVIGFIFIGLSLYMIAMEPPLVLSMLLAGLLGLSYSALLPAWNALLANYVPPQQAGLGWGIFSTVEGIGGMIGPVIGGVMAASFGEPSVVLYSAILYGLIGFFYIWFPFRDFQSS</sequence>
<name>A0A7W5B1I3_9BACL</name>
<proteinExistence type="predicted"/>
<comment type="subcellular location">
    <subcellularLocation>
        <location evidence="1">Cell membrane</location>
        <topology evidence="1">Multi-pass membrane protein</topology>
    </subcellularLocation>
</comment>
<feature type="transmembrane region" description="Helical" evidence="7">
    <location>
        <begin position="365"/>
        <end position="383"/>
    </location>
</feature>
<feature type="transmembrane region" description="Helical" evidence="7">
    <location>
        <begin position="50"/>
        <end position="72"/>
    </location>
</feature>
<dbReference type="InterPro" id="IPR036259">
    <property type="entry name" value="MFS_trans_sf"/>
</dbReference>
<evidence type="ECO:0000259" key="8">
    <source>
        <dbReference type="PROSITE" id="PS50850"/>
    </source>
</evidence>
<evidence type="ECO:0000256" key="2">
    <source>
        <dbReference type="ARBA" id="ARBA00022448"/>
    </source>
</evidence>
<evidence type="ECO:0000313" key="9">
    <source>
        <dbReference type="EMBL" id="MBB3112672.1"/>
    </source>
</evidence>
<evidence type="ECO:0000256" key="5">
    <source>
        <dbReference type="ARBA" id="ARBA00022989"/>
    </source>
</evidence>
<dbReference type="CDD" id="cd17325">
    <property type="entry name" value="MFS_MdtG_SLC18_like"/>
    <property type="match status" value="1"/>
</dbReference>
<dbReference type="PANTHER" id="PTHR23517">
    <property type="entry name" value="RESISTANCE PROTEIN MDTM, PUTATIVE-RELATED-RELATED"/>
    <property type="match status" value="1"/>
</dbReference>
<protein>
    <submittedName>
        <fullName evidence="9">MFS family permease</fullName>
    </submittedName>
</protein>
<evidence type="ECO:0000256" key="7">
    <source>
        <dbReference type="SAM" id="Phobius"/>
    </source>
</evidence>
<dbReference type="PANTHER" id="PTHR23517:SF3">
    <property type="entry name" value="INTEGRAL MEMBRANE TRANSPORT PROTEIN"/>
    <property type="match status" value="1"/>
</dbReference>
<feature type="transmembrane region" description="Helical" evidence="7">
    <location>
        <begin position="12"/>
        <end position="38"/>
    </location>
</feature>